<dbReference type="RefSeq" id="WP_146683248.1">
    <property type="nucleotide sequence ID" value="NZ_CP019646.1"/>
</dbReference>
<evidence type="ECO:0000313" key="4">
    <source>
        <dbReference type="Proteomes" id="UP000188181"/>
    </source>
</evidence>
<dbReference type="KEGG" id="pbas:SMSP2_01395"/>
<evidence type="ECO:0000313" key="3">
    <source>
        <dbReference type="EMBL" id="AQQ71031.1"/>
    </source>
</evidence>
<feature type="signal peptide" evidence="1">
    <location>
        <begin position="1"/>
        <end position="22"/>
    </location>
</feature>
<dbReference type="Gene3D" id="2.160.20.10">
    <property type="entry name" value="Single-stranded right-handed beta-helix, Pectin lyase-like"/>
    <property type="match status" value="2"/>
</dbReference>
<proteinExistence type="predicted"/>
<dbReference type="STRING" id="1851148.SMSP2_01395"/>
<keyword evidence="4" id="KW-1185">Reference proteome</keyword>
<accession>A0A1Q2MEA1</accession>
<feature type="chain" id="PRO_5012049366" description="Right handed beta helix domain-containing protein" evidence="1">
    <location>
        <begin position="23"/>
        <end position="1185"/>
    </location>
</feature>
<dbReference type="PANTHER" id="PTHR36453">
    <property type="entry name" value="SECRETED PROTEIN-RELATED"/>
    <property type="match status" value="1"/>
</dbReference>
<dbReference type="Gene3D" id="2.60.120.260">
    <property type="entry name" value="Galactose-binding domain-like"/>
    <property type="match status" value="1"/>
</dbReference>
<dbReference type="InterPro" id="IPR039448">
    <property type="entry name" value="Beta_helix"/>
</dbReference>
<dbReference type="Pfam" id="PF13229">
    <property type="entry name" value="Beta_helix"/>
    <property type="match status" value="1"/>
</dbReference>
<dbReference type="InterPro" id="IPR013320">
    <property type="entry name" value="ConA-like_dom_sf"/>
</dbReference>
<evidence type="ECO:0000256" key="1">
    <source>
        <dbReference type="SAM" id="SignalP"/>
    </source>
</evidence>
<dbReference type="InterPro" id="IPR006626">
    <property type="entry name" value="PbH1"/>
</dbReference>
<dbReference type="SUPFAM" id="SSF51126">
    <property type="entry name" value="Pectin lyase-like"/>
    <property type="match status" value="1"/>
</dbReference>
<reference evidence="4" key="1">
    <citation type="submission" date="2017-02" db="EMBL/GenBank/DDBJ databases">
        <title>Comparative genomics and description of representatives of a novel lineage of planctomycetes thriving in anoxic sediments.</title>
        <authorList>
            <person name="Spring S."/>
            <person name="Bunk B."/>
            <person name="Sproer C."/>
        </authorList>
    </citation>
    <scope>NUCLEOTIDE SEQUENCE [LARGE SCALE GENOMIC DNA]</scope>
    <source>
        <strain evidence="4">SM-Chi-D1</strain>
    </source>
</reference>
<sequence precursor="true">MYKNILFLSLFSCLLLLSASLAEPVVFYVSTNGSNSWSGTLPEPNAAGTDGPFATLTAARDKVRSLKWDQWGGSMQSPVEVQVRGGVYYESATFQLFWYDSGSENYPVTYKAYADEQPVFSGGRELPELTNVSGENYYSATVAQAQDHKWLFRQLWVGDKRYTLAKSPNTGYFYVAGIPEKPDGLDEYWENYWQCHHFNYHDYDLKMWPGLSDGDINLQVFSLWEVQTVVLGSVTPASKEGYTESHVLWGLNPNEEITAGGIVKRYFVENAPDAMDTSGEWYMDRNTGLLKVIPFADEDLSSMTAVAPVTQRALEITGNPDANQFVEYVSLEGLAFRHYAAPPLGRGQSSGYRSNQGAANHPACVQIDGARYVNIIGCEISRNGTHGIQLGRGCTNNRIEKCHIYDVGAGGIYIGERVHTNAGYSPGDYGRTGSNTIHNNYIHHGGQVVQSGMGMIIGQSDGNTVTNNEISYFKQSGIQIGWNWDTSTSYSHDNNISFNHIHHIGLNISSDLGGIYTVGENLNTTVNNNHIHDIFCWMEGSGKGLYPDENTKGVTYQNNVVYEVGAYCLGVNYCRDITLRNNIFASAYGKAPFMFGHRADARITNNIFYYYFGNPYSDNYDHISPSWFIECDNNIYWRQGGKPVLFQKPSPDGSTVTDRISFEQWKSETGFDSNSYVTDPMFTDPAKGDFSFKEDSLYAEIEFDPIDTSLAGLTGGQSWKSLPSQYNTEKSQPLFYEEFISSRMTTRTVAFSKDGFASGFEYNVPGNRPKGAEVTGPAVTVSDDKAGTGTYAVKAVSTGGEQAGFVYDMYDPIIYNGTVRFSCDYYREASAAIEFAFTDSADRGEIVLDSEGNLKVGQTILASTQHGKWYKLNLTFNVGRSSDGKCRISLSDFSSNVCDEVVNMPFKPDSLETVSIKSLIGNSTFYIDNLVVKKIGGGAMSFGNGLRTDNVDYAVFVSDYDNWHEDVELFDGHFLVFDDLYSLAGNWLSYNPQIIAAAWDFAGGSGQLCYSNVMGGGDLSLTGEESWTDDGFLFSDTAFFSISKDAPGSNLDFLKDFTVEASFKTTHTGTNTIWSRLNTVWEPGCKQFVVKNGKVFFDCGWVGTVPGNIIVNDGQWHTASVSYDKAFNRIDIYVDGELDVSSVLNVDLTSKPDNYDFFVGCQAELETGGRNAPFRGIIKEVLIYN</sequence>
<dbReference type="EMBL" id="CP019646">
    <property type="protein sequence ID" value="AQQ71031.1"/>
    <property type="molecule type" value="Genomic_DNA"/>
</dbReference>
<gene>
    <name evidence="3" type="ORF">SMSP2_01395</name>
</gene>
<dbReference type="Gene3D" id="2.60.120.200">
    <property type="match status" value="1"/>
</dbReference>
<protein>
    <recommendedName>
        <fullName evidence="2">Right handed beta helix domain-containing protein</fullName>
    </recommendedName>
</protein>
<name>A0A1Q2MEA1_9BACT</name>
<dbReference type="PANTHER" id="PTHR36453:SF1">
    <property type="entry name" value="RIGHT HANDED BETA HELIX DOMAIN-CONTAINING PROTEIN"/>
    <property type="match status" value="1"/>
</dbReference>
<dbReference type="SMART" id="SM00710">
    <property type="entry name" value="PbH1"/>
    <property type="match status" value="7"/>
</dbReference>
<dbReference type="InterPro" id="IPR012334">
    <property type="entry name" value="Pectin_lyas_fold"/>
</dbReference>
<evidence type="ECO:0000259" key="2">
    <source>
        <dbReference type="Pfam" id="PF13229"/>
    </source>
</evidence>
<dbReference type="Proteomes" id="UP000188181">
    <property type="component" value="Chromosome"/>
</dbReference>
<dbReference type="InterPro" id="IPR011050">
    <property type="entry name" value="Pectin_lyase_fold/virulence"/>
</dbReference>
<dbReference type="OrthoDB" id="227157at2"/>
<organism evidence="3 4">
    <name type="scientific">Limihaloglobus sulfuriphilus</name>
    <dbReference type="NCBI Taxonomy" id="1851148"/>
    <lineage>
        <taxon>Bacteria</taxon>
        <taxon>Pseudomonadati</taxon>
        <taxon>Planctomycetota</taxon>
        <taxon>Phycisphaerae</taxon>
        <taxon>Sedimentisphaerales</taxon>
        <taxon>Sedimentisphaeraceae</taxon>
        <taxon>Limihaloglobus</taxon>
    </lineage>
</organism>
<dbReference type="AlphaFoldDB" id="A0A1Q2MEA1"/>
<keyword evidence="1" id="KW-0732">Signal</keyword>
<dbReference type="SUPFAM" id="SSF49899">
    <property type="entry name" value="Concanavalin A-like lectins/glucanases"/>
    <property type="match status" value="1"/>
</dbReference>
<feature type="domain" description="Right handed beta helix" evidence="2">
    <location>
        <begin position="358"/>
        <end position="414"/>
    </location>
</feature>